<reference evidence="2 3" key="1">
    <citation type="submission" date="2017-07" db="EMBL/GenBank/DDBJ databases">
        <title>Complete Genome Sequence of the cosmetic ferment Vitreoscilla filiformis (ATCC15551).</title>
        <authorList>
            <person name="Contreras S."/>
            <person name="Sagory-Zalkind P."/>
            <person name="Blanquart H."/>
            <person name="Iltis A."/>
            <person name="Morand S.C."/>
        </authorList>
    </citation>
    <scope>NUCLEOTIDE SEQUENCE [LARGE SCALE GENOMIC DNA]</scope>
    <source>
        <strain evidence="2 3">ATCC 15551</strain>
    </source>
</reference>
<dbReference type="EMBL" id="CP022423">
    <property type="protein sequence ID" value="ASM78425.1"/>
    <property type="molecule type" value="Genomic_DNA"/>
</dbReference>
<feature type="transmembrane region" description="Helical" evidence="1">
    <location>
        <begin position="67"/>
        <end position="85"/>
    </location>
</feature>
<feature type="transmembrane region" description="Helical" evidence="1">
    <location>
        <begin position="12"/>
        <end position="36"/>
    </location>
</feature>
<keyword evidence="1" id="KW-0812">Transmembrane</keyword>
<keyword evidence="3" id="KW-1185">Reference proteome</keyword>
<dbReference type="Proteomes" id="UP000199729">
    <property type="component" value="Chromosome"/>
</dbReference>
<protein>
    <submittedName>
        <fullName evidence="2">Uncharacterized protein</fullName>
    </submittedName>
</protein>
<evidence type="ECO:0000313" key="3">
    <source>
        <dbReference type="Proteomes" id="UP000199729"/>
    </source>
</evidence>
<evidence type="ECO:0000256" key="1">
    <source>
        <dbReference type="SAM" id="Phobius"/>
    </source>
</evidence>
<evidence type="ECO:0000313" key="2">
    <source>
        <dbReference type="EMBL" id="ASM78425.1"/>
    </source>
</evidence>
<keyword evidence="1" id="KW-0472">Membrane</keyword>
<organism evidence="2 3">
    <name type="scientific">Vitreoscilla filiformis</name>
    <dbReference type="NCBI Taxonomy" id="63"/>
    <lineage>
        <taxon>Bacteria</taxon>
        <taxon>Pseudomonadati</taxon>
        <taxon>Pseudomonadota</taxon>
        <taxon>Betaproteobacteria</taxon>
        <taxon>Neisseriales</taxon>
        <taxon>Neisseriaceae</taxon>
        <taxon>Vitreoscilla</taxon>
    </lineage>
</organism>
<keyword evidence="1" id="KW-1133">Transmembrane helix</keyword>
<feature type="transmembrane region" description="Helical" evidence="1">
    <location>
        <begin position="42"/>
        <end position="60"/>
    </location>
</feature>
<dbReference type="AlphaFoldDB" id="A0A221KHJ0"/>
<dbReference type="KEGG" id="vff:VITFI_CDS2648"/>
<name>A0A221KHJ0_VITFI</name>
<accession>A0A221KHJ0</accession>
<gene>
    <name evidence="2" type="ORF">VITFI_CDS2648</name>
</gene>
<proteinExistence type="predicted"/>
<sequence>MLPLLHMKARQFTDLALPLMAMLIGAVVSAFGIHWLWREYTLYALMVTAFSFFSGGLFVPDNLICRLVAVGIGFGLLVGSLLAVSHP</sequence>